<keyword evidence="3" id="KW-1185">Reference proteome</keyword>
<organism evidence="2 3">
    <name type="scientific">Periplaneta americana</name>
    <name type="common">American cockroach</name>
    <name type="synonym">Blatta americana</name>
    <dbReference type="NCBI Taxonomy" id="6978"/>
    <lineage>
        <taxon>Eukaryota</taxon>
        <taxon>Metazoa</taxon>
        <taxon>Ecdysozoa</taxon>
        <taxon>Arthropoda</taxon>
        <taxon>Hexapoda</taxon>
        <taxon>Insecta</taxon>
        <taxon>Pterygota</taxon>
        <taxon>Neoptera</taxon>
        <taxon>Polyneoptera</taxon>
        <taxon>Dictyoptera</taxon>
        <taxon>Blattodea</taxon>
        <taxon>Blattoidea</taxon>
        <taxon>Blattidae</taxon>
        <taxon>Blattinae</taxon>
        <taxon>Periplaneta</taxon>
    </lineage>
</organism>
<proteinExistence type="predicted"/>
<evidence type="ECO:0000313" key="3">
    <source>
        <dbReference type="Proteomes" id="UP001148838"/>
    </source>
</evidence>
<dbReference type="Proteomes" id="UP001148838">
    <property type="component" value="Unassembled WGS sequence"/>
</dbReference>
<evidence type="ECO:0000313" key="2">
    <source>
        <dbReference type="EMBL" id="KAJ4428731.1"/>
    </source>
</evidence>
<name>A0ABQ8S4D0_PERAM</name>
<sequence length="184" mass="20492">MPCPSQTSGFNVPNYVRNKRSGRQHSLNCAKGKRSRPVCPVVQQEEIESILASSYECIMVHCILRGLFCIDGIDDNEMVFGEMKSGIRQRLPDIRLTVGENLGGKNPTSEEGFGLYIRVGYDILQLSLVDRDGFGLYSRVGLMVGARGTIPSFFANKCKNNHLCGVVRMLVSYAEGPGEERWIR</sequence>
<feature type="compositionally biased region" description="Polar residues" evidence="1">
    <location>
        <begin position="1"/>
        <end position="11"/>
    </location>
</feature>
<gene>
    <name evidence="2" type="ORF">ANN_25724</name>
</gene>
<accession>A0ABQ8S4D0</accession>
<protein>
    <submittedName>
        <fullName evidence="2">Uncharacterized protein</fullName>
    </submittedName>
</protein>
<feature type="region of interest" description="Disordered" evidence="1">
    <location>
        <begin position="1"/>
        <end position="27"/>
    </location>
</feature>
<evidence type="ECO:0000256" key="1">
    <source>
        <dbReference type="SAM" id="MobiDB-lite"/>
    </source>
</evidence>
<dbReference type="EMBL" id="JAJSOF020000036">
    <property type="protein sequence ID" value="KAJ4428731.1"/>
    <property type="molecule type" value="Genomic_DNA"/>
</dbReference>
<reference evidence="2 3" key="1">
    <citation type="journal article" date="2022" name="Allergy">
        <title>Genome assembly and annotation of Periplaneta americana reveal a comprehensive cockroach allergen profile.</title>
        <authorList>
            <person name="Wang L."/>
            <person name="Xiong Q."/>
            <person name="Saelim N."/>
            <person name="Wang L."/>
            <person name="Nong W."/>
            <person name="Wan A.T."/>
            <person name="Shi M."/>
            <person name="Liu X."/>
            <person name="Cao Q."/>
            <person name="Hui J.H.L."/>
            <person name="Sookrung N."/>
            <person name="Leung T.F."/>
            <person name="Tungtrongchitr A."/>
            <person name="Tsui S.K.W."/>
        </authorList>
    </citation>
    <scope>NUCLEOTIDE SEQUENCE [LARGE SCALE GENOMIC DNA]</scope>
    <source>
        <strain evidence="2">PWHHKU_190912</strain>
    </source>
</reference>
<comment type="caution">
    <text evidence="2">The sequence shown here is derived from an EMBL/GenBank/DDBJ whole genome shotgun (WGS) entry which is preliminary data.</text>
</comment>